<dbReference type="GO" id="GO:0005794">
    <property type="term" value="C:Golgi apparatus"/>
    <property type="evidence" value="ECO:0007669"/>
    <property type="project" value="TreeGrafter"/>
</dbReference>
<sequence length="447" mass="51346">MNTAKTALTAFCGGLISVAGFLLCLSRIDISGLTFTIQHRMRQNDVSIDFEAMYPGKCVIRDFEDLRRSSIVYTLPNGSSPCYRENGTLFSNIAMNDTSGLFDEVLKYSMRSLSVSMPWYLGKIYIVTPLHLPRWLDLKYPRIELINQDDLLPGVDSTVIEQYLHRIPGLSDVYIHLKGDFLFLNATHPHDLFTCKGGIRSLVFAADLLSQTHSETQLKFWSNSTISTQMEVAKRWGPSRELYTLKHGPRIYSRRAIDRVHDIFGDFLRQIRHQVYEGEDMILPQLHHHYMIHQGSQELQIDFELLSPEMWMNYKLIYASSGKHIEEEKTQSLSHVFLALEDNYDRVAATSLMAALYPHKVEMELPDDVPPDSHPADCNVTREVLETYFKKMGISSKVRDLRETVIFLFRTIQRALVTSIGLLILYIFFLIFVQLGGVTIKQPRLKA</sequence>
<keyword evidence="3" id="KW-0812">Transmembrane</keyword>
<reference evidence="5" key="1">
    <citation type="journal article" date="2011" name="PLoS Biol.">
        <title>Gene gain and loss during evolution of obligate parasitism in the white rust pathogen of Arabidopsis thaliana.</title>
        <authorList>
            <person name="Kemen E."/>
            <person name="Gardiner A."/>
            <person name="Schultz-Larsen T."/>
            <person name="Kemen A.C."/>
            <person name="Balmuth A.L."/>
            <person name="Robert-Seilaniantz A."/>
            <person name="Bailey K."/>
            <person name="Holub E."/>
            <person name="Studholme D.J."/>
            <person name="Maclean D."/>
            <person name="Jones J.D."/>
        </authorList>
    </citation>
    <scope>NUCLEOTIDE SEQUENCE</scope>
</reference>
<dbReference type="InterPro" id="IPR047141">
    <property type="entry name" value="Stealth"/>
</dbReference>
<name>F0WW13_9STRA</name>
<organism evidence="5">
    <name type="scientific">Albugo laibachii Nc14</name>
    <dbReference type="NCBI Taxonomy" id="890382"/>
    <lineage>
        <taxon>Eukaryota</taxon>
        <taxon>Sar</taxon>
        <taxon>Stramenopiles</taxon>
        <taxon>Oomycota</taxon>
        <taxon>Peronosporomycetes</taxon>
        <taxon>Albuginales</taxon>
        <taxon>Albuginaceae</taxon>
        <taxon>Albugo</taxon>
    </lineage>
</organism>
<dbReference type="GO" id="GO:0016772">
    <property type="term" value="F:transferase activity, transferring phosphorus-containing groups"/>
    <property type="evidence" value="ECO:0007669"/>
    <property type="project" value="InterPro"/>
</dbReference>
<dbReference type="PANTHER" id="PTHR24045:SF0">
    <property type="entry name" value="N-ACETYLGLUCOSAMINE-1-PHOSPHOTRANSFERASE SUBUNITS ALPHA_BETA"/>
    <property type="match status" value="1"/>
</dbReference>
<dbReference type="PANTHER" id="PTHR24045">
    <property type="match status" value="1"/>
</dbReference>
<protein>
    <submittedName>
        <fullName evidence="5">Exopolysaccharide phosphotransferase putative</fullName>
    </submittedName>
</protein>
<keyword evidence="3" id="KW-0472">Membrane</keyword>
<dbReference type="AlphaFoldDB" id="F0WW13"/>
<feature type="transmembrane region" description="Helical" evidence="3">
    <location>
        <begin position="416"/>
        <end position="440"/>
    </location>
</feature>
<keyword evidence="3" id="KW-1133">Transmembrane helix</keyword>
<evidence type="ECO:0000256" key="3">
    <source>
        <dbReference type="SAM" id="Phobius"/>
    </source>
</evidence>
<accession>F0WW13</accession>
<keyword evidence="2 5" id="KW-0808">Transferase</keyword>
<evidence type="ECO:0000256" key="1">
    <source>
        <dbReference type="ARBA" id="ARBA00007583"/>
    </source>
</evidence>
<comment type="similarity">
    <text evidence="1">Belongs to the stealth family.</text>
</comment>
<reference evidence="5" key="2">
    <citation type="submission" date="2011-02" db="EMBL/GenBank/DDBJ databases">
        <authorList>
            <person name="MacLean D."/>
        </authorList>
    </citation>
    <scope>NUCLEOTIDE SEQUENCE</scope>
</reference>
<feature type="domain" description="Stealth protein CR2 conserved region 2" evidence="4">
    <location>
        <begin position="105"/>
        <end position="198"/>
    </location>
</feature>
<evidence type="ECO:0000313" key="5">
    <source>
        <dbReference type="EMBL" id="CCA25616.1"/>
    </source>
</evidence>
<gene>
    <name evidence="5" type="primary">AlNc14C308G10463</name>
    <name evidence="5" type="ORF">ALNC14_117600</name>
</gene>
<evidence type="ECO:0000259" key="4">
    <source>
        <dbReference type="Pfam" id="PF11380"/>
    </source>
</evidence>
<dbReference type="InterPro" id="IPR021520">
    <property type="entry name" value="Stealth_CR2"/>
</dbReference>
<proteinExistence type="inferred from homology"/>
<dbReference type="HOGENOM" id="CLU_045479_0_0_1"/>
<dbReference type="Pfam" id="PF11380">
    <property type="entry name" value="Stealth_CR2"/>
    <property type="match status" value="1"/>
</dbReference>
<dbReference type="EMBL" id="FR824353">
    <property type="protein sequence ID" value="CCA25616.1"/>
    <property type="molecule type" value="Genomic_DNA"/>
</dbReference>
<evidence type="ECO:0000256" key="2">
    <source>
        <dbReference type="ARBA" id="ARBA00022679"/>
    </source>
</evidence>